<dbReference type="PROSITE" id="PS01050">
    <property type="entry name" value="YJEF_C_2"/>
    <property type="match status" value="1"/>
</dbReference>
<comment type="catalytic activity">
    <reaction evidence="15 17 19">
        <text>(6S)-NADHX + ADP = AMP + phosphate + NADH + H(+)</text>
        <dbReference type="Rhea" id="RHEA:32223"/>
        <dbReference type="ChEBI" id="CHEBI:15378"/>
        <dbReference type="ChEBI" id="CHEBI:43474"/>
        <dbReference type="ChEBI" id="CHEBI:57945"/>
        <dbReference type="ChEBI" id="CHEBI:64074"/>
        <dbReference type="ChEBI" id="CHEBI:456215"/>
        <dbReference type="ChEBI" id="CHEBI:456216"/>
        <dbReference type="EC" id="4.2.1.136"/>
    </reaction>
</comment>
<evidence type="ECO:0000313" key="23">
    <source>
        <dbReference type="EMBL" id="AOW20081.1"/>
    </source>
</evidence>
<dbReference type="GO" id="GO:0052856">
    <property type="term" value="F:NAD(P)HX epimerase activity"/>
    <property type="evidence" value="ECO:0007669"/>
    <property type="project" value="UniProtKB-UniRule"/>
</dbReference>
<comment type="similarity">
    <text evidence="18">Belongs to the NnrE/AIBP family.</text>
</comment>
<dbReference type="EC" id="4.2.1.136" evidence="19"/>
<evidence type="ECO:0000256" key="8">
    <source>
        <dbReference type="ARBA" id="ARBA00022857"/>
    </source>
</evidence>
<feature type="binding site" evidence="18">
    <location>
        <position position="162"/>
    </location>
    <ligand>
        <name>K(+)</name>
        <dbReference type="ChEBI" id="CHEBI:29103"/>
    </ligand>
</feature>
<evidence type="ECO:0000259" key="22">
    <source>
        <dbReference type="PROSITE" id="PS51385"/>
    </source>
</evidence>
<dbReference type="Gene3D" id="3.40.50.10260">
    <property type="entry name" value="YjeF N-terminal domain"/>
    <property type="match status" value="1"/>
</dbReference>
<comment type="function">
    <text evidence="17">Catalyzes the dehydration of the S-form of NAD(P)HX at the expense of ADP, which is converted to AMP. Together with NAD(P)HX epimerase, which catalyzes the epimerization of the S- and R-forms, the enzyme allows the repair of both epimers of NAD(P)HX, a damaged form of NAD(P)H that is a result of enzymatic or heat-dependent hydration.</text>
</comment>
<keyword evidence="11 18" id="KW-0413">Isomerase</keyword>
<feature type="binding site" evidence="18">
    <location>
        <position position="59"/>
    </location>
    <ligand>
        <name>K(+)</name>
        <dbReference type="ChEBI" id="CHEBI:29103"/>
    </ligand>
</feature>
<dbReference type="EMBL" id="CP017478">
    <property type="protein sequence ID" value="AOW20081.1"/>
    <property type="molecule type" value="Genomic_DNA"/>
</dbReference>
<dbReference type="PANTHER" id="PTHR12592:SF0">
    <property type="entry name" value="ATP-DEPENDENT (S)-NAD(P)H-HYDRATE DEHYDRATASE"/>
    <property type="match status" value="1"/>
</dbReference>
<dbReference type="Pfam" id="PF01256">
    <property type="entry name" value="Carb_kinase"/>
    <property type="match status" value="1"/>
</dbReference>
<dbReference type="OrthoDB" id="9806925at2"/>
<dbReference type="PROSITE" id="PS51385">
    <property type="entry name" value="YJEF_N"/>
    <property type="match status" value="1"/>
</dbReference>
<organism evidence="23 24">
    <name type="scientific">Urechidicola croceus</name>
    <dbReference type="NCBI Taxonomy" id="1850246"/>
    <lineage>
        <taxon>Bacteria</taxon>
        <taxon>Pseudomonadati</taxon>
        <taxon>Bacteroidota</taxon>
        <taxon>Flavobacteriia</taxon>
        <taxon>Flavobacteriales</taxon>
        <taxon>Flavobacteriaceae</taxon>
        <taxon>Urechidicola</taxon>
    </lineage>
</organism>
<evidence type="ECO:0000256" key="5">
    <source>
        <dbReference type="ARBA" id="ARBA00022723"/>
    </source>
</evidence>
<feature type="binding site" evidence="17">
    <location>
        <position position="263"/>
    </location>
    <ligand>
        <name>(6S)-NADPHX</name>
        <dbReference type="ChEBI" id="CHEBI:64076"/>
    </ligand>
</feature>
<dbReference type="PROSITE" id="PS51383">
    <property type="entry name" value="YJEF_C_3"/>
    <property type="match status" value="1"/>
</dbReference>
<feature type="binding site" evidence="17">
    <location>
        <begin position="411"/>
        <end position="415"/>
    </location>
    <ligand>
        <name>AMP</name>
        <dbReference type="ChEBI" id="CHEBI:456215"/>
    </ligand>
</feature>
<evidence type="ECO:0000256" key="13">
    <source>
        <dbReference type="ARBA" id="ARBA00023268"/>
    </source>
</evidence>
<comment type="cofactor">
    <cofactor evidence="17">
        <name>Mg(2+)</name>
        <dbReference type="ChEBI" id="CHEBI:18420"/>
    </cofactor>
</comment>
<dbReference type="STRING" id="1850246.LPB138_05030"/>
<keyword evidence="8 17" id="KW-0521">NADP</keyword>
<dbReference type="InterPro" id="IPR036652">
    <property type="entry name" value="YjeF_N_dom_sf"/>
</dbReference>
<feature type="binding site" evidence="17">
    <location>
        <position position="376"/>
    </location>
    <ligand>
        <name>(6S)-NADPHX</name>
        <dbReference type="ChEBI" id="CHEBI:64076"/>
    </ligand>
</feature>
<dbReference type="GO" id="GO:0046496">
    <property type="term" value="P:nicotinamide nucleotide metabolic process"/>
    <property type="evidence" value="ECO:0007669"/>
    <property type="project" value="UniProtKB-UniRule"/>
</dbReference>
<evidence type="ECO:0000256" key="18">
    <source>
        <dbReference type="HAMAP-Rule" id="MF_01966"/>
    </source>
</evidence>
<evidence type="ECO:0000256" key="15">
    <source>
        <dbReference type="ARBA" id="ARBA00048238"/>
    </source>
</evidence>
<dbReference type="GO" id="GO:0016301">
    <property type="term" value="F:kinase activity"/>
    <property type="evidence" value="ECO:0007669"/>
    <property type="project" value="UniProtKB-KW"/>
</dbReference>
<evidence type="ECO:0000256" key="1">
    <source>
        <dbReference type="ARBA" id="ARBA00000013"/>
    </source>
</evidence>
<dbReference type="SUPFAM" id="SSF53613">
    <property type="entry name" value="Ribokinase-like"/>
    <property type="match status" value="1"/>
</dbReference>
<keyword evidence="13" id="KW-0511">Multifunctional enzyme</keyword>
<keyword evidence="23" id="KW-0418">Kinase</keyword>
<comment type="similarity">
    <text evidence="4 19">In the C-terminal section; belongs to the NnrD/CARKD family.</text>
</comment>
<comment type="subunit">
    <text evidence="17">Homotetramer.</text>
</comment>
<evidence type="ECO:0000256" key="2">
    <source>
        <dbReference type="ARBA" id="ARBA00000909"/>
    </source>
</evidence>
<feature type="binding site" evidence="18">
    <location>
        <position position="126"/>
    </location>
    <ligand>
        <name>K(+)</name>
        <dbReference type="ChEBI" id="CHEBI:29103"/>
    </ligand>
</feature>
<comment type="function">
    <text evidence="14 19">Bifunctional enzyme that catalyzes the epimerization of the S- and R-forms of NAD(P)HX and the dehydration of the S-form of NAD(P)HX at the expense of ADP, which is converted to AMP. This allows the repair of both epimers of NAD(P)HX, a damaged form of NAD(P)H that is a result of enzymatic or heat-dependent hydration.</text>
</comment>
<comment type="similarity">
    <text evidence="3 19">In the N-terminal section; belongs to the NnrE/AIBP family.</text>
</comment>
<evidence type="ECO:0000256" key="14">
    <source>
        <dbReference type="ARBA" id="ARBA00025153"/>
    </source>
</evidence>
<proteinExistence type="inferred from homology"/>
<comment type="catalytic activity">
    <reaction evidence="1 18 19">
        <text>(6R)-NADHX = (6S)-NADHX</text>
        <dbReference type="Rhea" id="RHEA:32215"/>
        <dbReference type="ChEBI" id="CHEBI:64074"/>
        <dbReference type="ChEBI" id="CHEBI:64075"/>
        <dbReference type="EC" id="5.1.99.6"/>
    </reaction>
</comment>
<keyword evidence="24" id="KW-1185">Reference proteome</keyword>
<evidence type="ECO:0000259" key="21">
    <source>
        <dbReference type="PROSITE" id="PS51383"/>
    </source>
</evidence>
<feature type="binding site" evidence="18">
    <location>
        <begin position="58"/>
        <end position="62"/>
    </location>
    <ligand>
        <name>(6S)-NADPHX</name>
        <dbReference type="ChEBI" id="CHEBI:64076"/>
    </ligand>
</feature>
<dbReference type="NCBIfam" id="TIGR00196">
    <property type="entry name" value="yjeF_cterm"/>
    <property type="match status" value="1"/>
</dbReference>
<comment type="catalytic activity">
    <reaction evidence="16 17 19">
        <text>(6S)-NADPHX + ADP = AMP + phosphate + NADPH + H(+)</text>
        <dbReference type="Rhea" id="RHEA:32235"/>
        <dbReference type="ChEBI" id="CHEBI:15378"/>
        <dbReference type="ChEBI" id="CHEBI:43474"/>
        <dbReference type="ChEBI" id="CHEBI:57783"/>
        <dbReference type="ChEBI" id="CHEBI:64076"/>
        <dbReference type="ChEBI" id="CHEBI:456215"/>
        <dbReference type="ChEBI" id="CHEBI:456216"/>
        <dbReference type="EC" id="4.2.1.136"/>
    </reaction>
</comment>
<dbReference type="InterPro" id="IPR004443">
    <property type="entry name" value="YjeF_N_dom"/>
</dbReference>
<dbReference type="AlphaFoldDB" id="A0A1D8P676"/>
<dbReference type="EC" id="5.1.99.6" evidence="19"/>
<keyword evidence="5 18" id="KW-0479">Metal-binding</keyword>
<dbReference type="GO" id="GO:0046872">
    <property type="term" value="F:metal ion binding"/>
    <property type="evidence" value="ECO:0007669"/>
    <property type="project" value="UniProtKB-UniRule"/>
</dbReference>
<protein>
    <recommendedName>
        <fullName evidence="19">Bifunctional NAD(P)H-hydrate repair enzyme</fullName>
    </recommendedName>
    <alternativeName>
        <fullName evidence="19">Nicotinamide nucleotide repair protein</fullName>
    </alternativeName>
    <domain>
        <recommendedName>
            <fullName evidence="19">ADP-dependent (S)-NAD(P)H-hydrate dehydratase</fullName>
            <ecNumber evidence="19">4.2.1.136</ecNumber>
        </recommendedName>
        <alternativeName>
            <fullName evidence="19">ADP-dependent NAD(P)HX dehydratase</fullName>
        </alternativeName>
    </domain>
    <domain>
        <recommendedName>
            <fullName evidence="19">NAD(P)H-hydrate epimerase</fullName>
            <ecNumber evidence="19">5.1.99.6</ecNumber>
        </recommendedName>
    </domain>
</protein>
<evidence type="ECO:0000256" key="7">
    <source>
        <dbReference type="ARBA" id="ARBA00022840"/>
    </source>
</evidence>
<keyword evidence="7 17" id="KW-0067">ATP-binding</keyword>
<keyword evidence="9 18" id="KW-0630">Potassium</keyword>
<feature type="binding site" evidence="17">
    <location>
        <position position="440"/>
    </location>
    <ligand>
        <name>(6S)-NADPHX</name>
        <dbReference type="ChEBI" id="CHEBI:64076"/>
    </ligand>
</feature>
<evidence type="ECO:0000256" key="12">
    <source>
        <dbReference type="ARBA" id="ARBA00023239"/>
    </source>
</evidence>
<feature type="region of interest" description="Disordered" evidence="20">
    <location>
        <begin position="503"/>
        <end position="526"/>
    </location>
</feature>
<dbReference type="HAMAP" id="MF_01965">
    <property type="entry name" value="NADHX_dehydratase"/>
    <property type="match status" value="1"/>
</dbReference>
<dbReference type="InterPro" id="IPR017953">
    <property type="entry name" value="Carbohydrate_kinase_pred_CS"/>
</dbReference>
<keyword evidence="23" id="KW-0808">Transferase</keyword>
<comment type="similarity">
    <text evidence="17">Belongs to the NnrD/CARKD family.</text>
</comment>
<accession>A0A1D8P676</accession>
<sequence length="526" mass="57944">MEILTGKQIYQADKETIKNQGITSLELMERAGTVCFNWIHQRLQGNPVKILIFCGIGNNGGDGLVIARHMHQYGYNVHCFVVNFSDKRTEGFLENYDKLKDAGVWPTVIKSVDDFPEITAQDVVIDAILGIGLDRKIEGFTVDLIKHINTPQSYTLSIDIPSGLFADKSISTTDTVIEASHTLTFQRPKIAFLLPENEPFIYTWEAIDIGLDENFIASLKEVKHFIVEKRDVQSMYKVRDKFSHKGNFGHSLVIGGSYGKIGAVTLTSKAALKSGSGLVTALIPECGYDILQISIPEVMVEVDSEKQIELFQYVSQPNVIAVGPGIGTLDKTISGFEKFLKSNKLPLVIDADALNILSINKKLLELIPENSILTPHPKEFERLVGKWKNDHDKLNKLKKFVTKYKIVVVLKGANTVIAFNDELYFNTTGNPALATAGSGDVLTGIIVGLVAQNYLPVEAAIFGTYLHGKTASLAVSKTGIETFTASTILEYLGEAYLSLFTEDTPKQAPPPASKKPPQDTDDELYV</sequence>
<keyword evidence="12 17" id="KW-0456">Lyase</keyword>
<dbReference type="PANTHER" id="PTHR12592">
    <property type="entry name" value="ATP-DEPENDENT (S)-NAD(P)H-HYDRATE DEHYDRATASE FAMILY MEMBER"/>
    <property type="match status" value="1"/>
</dbReference>
<dbReference type="GO" id="GO:0110051">
    <property type="term" value="P:metabolite repair"/>
    <property type="evidence" value="ECO:0007669"/>
    <property type="project" value="TreeGrafter"/>
</dbReference>
<dbReference type="NCBIfam" id="TIGR00197">
    <property type="entry name" value="yjeF_nterm"/>
    <property type="match status" value="1"/>
</dbReference>
<name>A0A1D8P676_9FLAO</name>
<dbReference type="InterPro" id="IPR029056">
    <property type="entry name" value="Ribokinase-like"/>
</dbReference>
<dbReference type="KEGG" id="lul:LPB138_05030"/>
<comment type="catalytic activity">
    <reaction evidence="2 18 19">
        <text>(6R)-NADPHX = (6S)-NADPHX</text>
        <dbReference type="Rhea" id="RHEA:32227"/>
        <dbReference type="ChEBI" id="CHEBI:64076"/>
        <dbReference type="ChEBI" id="CHEBI:64077"/>
        <dbReference type="EC" id="5.1.99.6"/>
    </reaction>
</comment>
<comment type="function">
    <text evidence="18">Catalyzes the epimerization of the S- and R-forms of NAD(P)HX, a damaged form of NAD(P)H that is a result of enzymatic or heat-dependent hydration. This is a prerequisite for the S-specific NAD(P)H-hydrate dehydratase to allow the repair of both epimers of NAD(P)HX.</text>
</comment>
<dbReference type="HAMAP" id="MF_01966">
    <property type="entry name" value="NADHX_epimerase"/>
    <property type="match status" value="1"/>
</dbReference>
<dbReference type="GO" id="GO:0005524">
    <property type="term" value="F:ATP binding"/>
    <property type="evidence" value="ECO:0007669"/>
    <property type="project" value="UniProtKB-UniRule"/>
</dbReference>
<feature type="binding site" evidence="17">
    <location>
        <position position="325"/>
    </location>
    <ligand>
        <name>(6S)-NADPHX</name>
        <dbReference type="ChEBI" id="CHEBI:64076"/>
    </ligand>
</feature>
<dbReference type="CDD" id="cd01171">
    <property type="entry name" value="YXKO-related"/>
    <property type="match status" value="1"/>
</dbReference>
<keyword evidence="6 17" id="KW-0547">Nucleotide-binding</keyword>
<evidence type="ECO:0000256" key="10">
    <source>
        <dbReference type="ARBA" id="ARBA00023027"/>
    </source>
</evidence>
<evidence type="ECO:0000256" key="16">
    <source>
        <dbReference type="ARBA" id="ARBA00049209"/>
    </source>
</evidence>
<dbReference type="InterPro" id="IPR030677">
    <property type="entry name" value="Nnr"/>
</dbReference>
<feature type="binding site" evidence="18">
    <location>
        <begin position="130"/>
        <end position="136"/>
    </location>
    <ligand>
        <name>(6S)-NADPHX</name>
        <dbReference type="ChEBI" id="CHEBI:64076"/>
    </ligand>
</feature>
<feature type="domain" description="YjeF N-terminal" evidence="22">
    <location>
        <begin position="9"/>
        <end position="217"/>
    </location>
</feature>
<feature type="domain" description="YjeF C-terminal" evidence="21">
    <location>
        <begin position="228"/>
        <end position="499"/>
    </location>
</feature>
<dbReference type="InterPro" id="IPR000631">
    <property type="entry name" value="CARKD"/>
</dbReference>
<evidence type="ECO:0000256" key="3">
    <source>
        <dbReference type="ARBA" id="ARBA00006001"/>
    </source>
</evidence>
<evidence type="ECO:0000256" key="9">
    <source>
        <dbReference type="ARBA" id="ARBA00022958"/>
    </source>
</evidence>
<evidence type="ECO:0000256" key="4">
    <source>
        <dbReference type="ARBA" id="ARBA00009524"/>
    </source>
</evidence>
<keyword evidence="10 17" id="KW-0520">NAD</keyword>
<comment type="cofactor">
    <cofactor evidence="18 19">
        <name>K(+)</name>
        <dbReference type="ChEBI" id="CHEBI:29103"/>
    </cofactor>
    <text evidence="18 19">Binds 1 potassium ion per subunit.</text>
</comment>
<feature type="binding site" evidence="18">
    <location>
        <position position="159"/>
    </location>
    <ligand>
        <name>(6S)-NADPHX</name>
        <dbReference type="ChEBI" id="CHEBI:64076"/>
    </ligand>
</feature>
<feature type="binding site" evidence="17">
    <location>
        <position position="439"/>
    </location>
    <ligand>
        <name>AMP</name>
        <dbReference type="ChEBI" id="CHEBI:456215"/>
    </ligand>
</feature>
<evidence type="ECO:0000313" key="24">
    <source>
        <dbReference type="Proteomes" id="UP000176050"/>
    </source>
</evidence>
<dbReference type="SUPFAM" id="SSF64153">
    <property type="entry name" value="YjeF N-terminal domain-like"/>
    <property type="match status" value="1"/>
</dbReference>
<dbReference type="GO" id="GO:0052855">
    <property type="term" value="F:ADP-dependent NAD(P)H-hydrate dehydratase activity"/>
    <property type="evidence" value="ECO:0007669"/>
    <property type="project" value="UniProtKB-UniRule"/>
</dbReference>
<dbReference type="Proteomes" id="UP000176050">
    <property type="component" value="Chromosome"/>
</dbReference>
<evidence type="ECO:0000256" key="20">
    <source>
        <dbReference type="SAM" id="MobiDB-lite"/>
    </source>
</evidence>
<dbReference type="Pfam" id="PF03853">
    <property type="entry name" value="YjeF_N"/>
    <property type="match status" value="1"/>
</dbReference>
<gene>
    <name evidence="17" type="primary">nnrD</name>
    <name evidence="18" type="synonym">nnrE</name>
    <name evidence="23" type="ORF">LPB138_05030</name>
</gene>
<evidence type="ECO:0000256" key="11">
    <source>
        <dbReference type="ARBA" id="ARBA00023235"/>
    </source>
</evidence>
<dbReference type="PIRSF" id="PIRSF017184">
    <property type="entry name" value="Nnr"/>
    <property type="match status" value="1"/>
</dbReference>
<evidence type="ECO:0000256" key="6">
    <source>
        <dbReference type="ARBA" id="ARBA00022741"/>
    </source>
</evidence>
<reference evidence="23 24" key="1">
    <citation type="submission" date="2016-10" db="EMBL/GenBank/DDBJ databases">
        <title>Lutibacter sp. LPB0138, isolated from marine gastropod.</title>
        <authorList>
            <person name="Kim E."/>
            <person name="Yi H."/>
        </authorList>
    </citation>
    <scope>NUCLEOTIDE SEQUENCE [LARGE SCALE GENOMIC DNA]</scope>
    <source>
        <strain evidence="23 24">LPB0138</strain>
    </source>
</reference>
<dbReference type="Gene3D" id="3.40.1190.20">
    <property type="match status" value="1"/>
</dbReference>
<comment type="caution">
    <text evidence="18">Lacks conserved residue(s) required for the propagation of feature annotation.</text>
</comment>
<evidence type="ECO:0000256" key="17">
    <source>
        <dbReference type="HAMAP-Rule" id="MF_01965"/>
    </source>
</evidence>
<evidence type="ECO:0000256" key="19">
    <source>
        <dbReference type="PIRNR" id="PIRNR017184"/>
    </source>
</evidence>
<dbReference type="RefSeq" id="WP_070236220.1">
    <property type="nucleotide sequence ID" value="NZ_CP017478.1"/>
</dbReference>